<feature type="chain" id="PRO_5013230050" evidence="1">
    <location>
        <begin position="27"/>
        <end position="320"/>
    </location>
</feature>
<dbReference type="AlphaFoldDB" id="A0A1W6LFE4"/>
<organism evidence="2 3">
    <name type="scientific">Piscinibacter gummiphilus</name>
    <dbReference type="NCBI Taxonomy" id="946333"/>
    <lineage>
        <taxon>Bacteria</taxon>
        <taxon>Pseudomonadati</taxon>
        <taxon>Pseudomonadota</taxon>
        <taxon>Betaproteobacteria</taxon>
        <taxon>Burkholderiales</taxon>
        <taxon>Sphaerotilaceae</taxon>
        <taxon>Piscinibacter</taxon>
    </lineage>
</organism>
<evidence type="ECO:0000313" key="3">
    <source>
        <dbReference type="Proteomes" id="UP000193427"/>
    </source>
</evidence>
<proteinExistence type="predicted"/>
<evidence type="ECO:0000313" key="2">
    <source>
        <dbReference type="EMBL" id="ARN22992.1"/>
    </source>
</evidence>
<keyword evidence="3" id="KW-1185">Reference proteome</keyword>
<dbReference type="Proteomes" id="UP000193427">
    <property type="component" value="Chromosome"/>
</dbReference>
<dbReference type="InterPro" id="IPR025737">
    <property type="entry name" value="FApF"/>
</dbReference>
<dbReference type="PROSITE" id="PS51257">
    <property type="entry name" value="PROKAR_LIPOPROTEIN"/>
    <property type="match status" value="1"/>
</dbReference>
<accession>A0A1W6LFE4</accession>
<keyword evidence="1" id="KW-0732">Signal</keyword>
<sequence length="320" mass="34041">MPAWNRTCRVMTTLVATLACGTAAQATEGALGRPVTGTSVTPNAGIVPPSPIFAVNLGQIYLDGDLKGSRPAPIAGSVSAGIDAKVSFTLATFMKVWDTHTGPWNFASSITLPFLYTKVKASFAAGPLAGSQEDSASGLFDLYFTPLIAGFHISKTEHLALSVNIWAPTGKYDPSQLANTSLNNWTYIPQVAYTAILPQHSLQFDVTAGMQFYTRNEDTDYKNAPLFTLDAMVLRRFRDGLSAGLVVGTTQQIGHDSGPTADRLGGFRGWDVALGPIVTYDAKVSGGTPLSLSLRWVPTISSRNRIDSTATVMGTATLVF</sequence>
<protein>
    <submittedName>
        <fullName evidence="2">Phenol degradation protein meta</fullName>
    </submittedName>
</protein>
<dbReference type="KEGG" id="rgu:A4W93_25470"/>
<feature type="signal peptide" evidence="1">
    <location>
        <begin position="1"/>
        <end position="26"/>
    </location>
</feature>
<gene>
    <name evidence="2" type="ORF">A4W93_25470</name>
</gene>
<dbReference type="STRING" id="946333.A4W93_25470"/>
<dbReference type="EMBL" id="CP015118">
    <property type="protein sequence ID" value="ARN22992.1"/>
    <property type="molecule type" value="Genomic_DNA"/>
</dbReference>
<name>A0A1W6LFE4_9BURK</name>
<dbReference type="Pfam" id="PF13557">
    <property type="entry name" value="Phenol_MetA_deg"/>
    <property type="match status" value="1"/>
</dbReference>
<reference evidence="2 3" key="1">
    <citation type="submission" date="2016-04" db="EMBL/GenBank/DDBJ databases">
        <title>Complete genome sequence of natural rubber-degrading, novel Gram-negative bacterium, Rhizobacter gummiphilus strain NS21.</title>
        <authorList>
            <person name="Tabata M."/>
            <person name="Kasai D."/>
            <person name="Fukuda M."/>
        </authorList>
    </citation>
    <scope>NUCLEOTIDE SEQUENCE [LARGE SCALE GENOMIC DNA]</scope>
    <source>
        <strain evidence="2 3">NS21</strain>
    </source>
</reference>
<evidence type="ECO:0000256" key="1">
    <source>
        <dbReference type="SAM" id="SignalP"/>
    </source>
</evidence>